<keyword evidence="2" id="KW-0539">Nucleus</keyword>
<reference evidence="5" key="1">
    <citation type="submission" date="2020-11" db="EMBL/GenBank/DDBJ databases">
        <authorList>
            <person name="Tran Van P."/>
        </authorList>
    </citation>
    <scope>NUCLEOTIDE SEQUENCE</scope>
</reference>
<dbReference type="InterPro" id="IPR005491">
    <property type="entry name" value="ENT_dom"/>
</dbReference>
<evidence type="ECO:0000313" key="5">
    <source>
        <dbReference type="EMBL" id="CAD7461067.1"/>
    </source>
</evidence>
<gene>
    <name evidence="5" type="ORF">TTEB3V08_LOCUS8980</name>
</gene>
<accession>A0A7R9NYL7</accession>
<dbReference type="Gene3D" id="1.10.1240.40">
    <property type="entry name" value="ENT domain"/>
    <property type="match status" value="1"/>
</dbReference>
<dbReference type="PROSITE" id="PS51138">
    <property type="entry name" value="ENT"/>
    <property type="match status" value="1"/>
</dbReference>
<comment type="subcellular location">
    <subcellularLocation>
        <location evidence="1">Nucleus</location>
    </subcellularLocation>
</comment>
<sequence length="1243" mass="133346">MASLVLTDSSQLTADGFEKLPDQTMYPYAEPYDLQKTCLFSTPIKATAPTPQKSTNVGIFHQRLAGLGNCHARNIKTPEIARSPPPPPPPLYPSYDSSITNTLCQIGAKRERQHEPREEQRGQLLGHLVNLGTNITPPREEQGGQLLGHLVNLGTNTTPVQPRGEQRGQLLGHLVNLGTNITPVQPREEQGGQLLGHLVNLGTYTTPVQPREEQGGQLGHLVNLGTNITPVNSRKEQRGQLLGHLVNLGTNITPVQPREEQGGQLGHLVILGTNITPVFTRGVVVKFTLSMECDGHPVIVLVCAFNPYSNIPLLKMTKDDCLKVLREKGGFRYPKKALLQHSEWILIGVGHWGEHGYGLYMRSKEEGRAVPAFAQWEIGKPFMKITLSTPDPDSKPNFSVPGSPVQHESVMLDHGTTDLELLAYAQVVDVLRAQGKLTPHKKSFLHDVAAHFKIPEERHKSEVRRALSSQKLHTIAERLDGPGAWREWVLEGRRLIPLVERLEQRNVNTALADWVWTKPRLRKPRSKLSAAPVPATGSTQEKDSTETEPIVAESSHSTPDMQTVLVEEGATAGGLKGSTRPDTIDKTSKDAAKSDETVDPGQETIDMEVEGAEERGQEINAKTIEITPDSVSSTARSTEDMLVVENPSPVRDEGIMAVLKGTRGEGSSKRIRLSLTSQVTNQGFPSAPIHLSTDVLFHQNTIVGAYGSAHLDVHLSEPSSELYLESRTSLILQERAVENPIATSSTAISEHATSQNVFLVPMSPAPSIIQRSHGYTVPLVDTPVSSTEVVYSSGPVHTTTSVPVSAGAPQLRLVKPRTLVNPVMVPVTVGQLAGVRGLTGLQMRPQTSCINILTRPGQAGMKLVPVGGAPKILPKPSYVVTNAGTLSRPVTHTITVPSSTFLKTTSPTKGATKTSQVPKAKEGPVKSNLFMVKKGASPTSITLSHKGKEVIGKVLLSKSKSSALGKGPLTTLTVQKANVPLGGKQSAGPGGVGGKSKMVMVDLSQEQLSNNAVLAEILQASGLLGEGVTVTSIKSSPAHHRGSAPQWVQVKQDTGKVSTISSNSGTTAPTTTVIDLAEDDDNAAPYKSARIFAAPSESTVGDLSGDLDPQTGVYSAPEELATTVGCSTVRVLPSATVDIFSSALASADINLDSFQFMEDRGDQFPADEIEGATPDTATQLLFSPPDGSEPQVLELSVEDQLNTFLQPVTSDTTAVTVEPSHMDTSEMHIEDFTSQNLQGQDVP</sequence>
<dbReference type="Pfam" id="PF03735">
    <property type="entry name" value="ENT"/>
    <property type="match status" value="1"/>
</dbReference>
<feature type="region of interest" description="Disordered" evidence="3">
    <location>
        <begin position="523"/>
        <end position="600"/>
    </location>
</feature>
<protein>
    <recommendedName>
        <fullName evidence="4">ENT domain-containing protein</fullName>
    </recommendedName>
</protein>
<dbReference type="GO" id="GO:0005654">
    <property type="term" value="C:nucleoplasm"/>
    <property type="evidence" value="ECO:0007669"/>
    <property type="project" value="TreeGrafter"/>
</dbReference>
<feature type="domain" description="ENT" evidence="4">
    <location>
        <begin position="412"/>
        <end position="496"/>
    </location>
</feature>
<evidence type="ECO:0000256" key="2">
    <source>
        <dbReference type="ARBA" id="ARBA00023242"/>
    </source>
</evidence>
<dbReference type="EMBL" id="OE004339">
    <property type="protein sequence ID" value="CAD7461067.1"/>
    <property type="molecule type" value="Genomic_DNA"/>
</dbReference>
<dbReference type="PANTHER" id="PTHR16500">
    <property type="entry name" value="BRCA2-INTERACTING TRANSCRIPTIONAL REPRESSOR EMSY"/>
    <property type="match status" value="1"/>
</dbReference>
<feature type="compositionally biased region" description="Basic and acidic residues" evidence="3">
    <location>
        <begin position="582"/>
        <end position="596"/>
    </location>
</feature>
<evidence type="ECO:0000256" key="1">
    <source>
        <dbReference type="ARBA" id="ARBA00004123"/>
    </source>
</evidence>
<dbReference type="PANTHER" id="PTHR16500:SF3">
    <property type="entry name" value="BRCA2-INTERACTING TRANSCRIPTIONAL REPRESSOR EMSY"/>
    <property type="match status" value="1"/>
</dbReference>
<organism evidence="5">
    <name type="scientific">Timema tahoe</name>
    <dbReference type="NCBI Taxonomy" id="61484"/>
    <lineage>
        <taxon>Eukaryota</taxon>
        <taxon>Metazoa</taxon>
        <taxon>Ecdysozoa</taxon>
        <taxon>Arthropoda</taxon>
        <taxon>Hexapoda</taxon>
        <taxon>Insecta</taxon>
        <taxon>Pterygota</taxon>
        <taxon>Neoptera</taxon>
        <taxon>Polyneoptera</taxon>
        <taxon>Phasmatodea</taxon>
        <taxon>Timematodea</taxon>
        <taxon>Timematoidea</taxon>
        <taxon>Timematidae</taxon>
        <taxon>Timema</taxon>
    </lineage>
</organism>
<evidence type="ECO:0000259" key="4">
    <source>
        <dbReference type="PROSITE" id="PS51138"/>
    </source>
</evidence>
<dbReference type="InterPro" id="IPR036142">
    <property type="entry name" value="ENT_dom-like_sf"/>
</dbReference>
<dbReference type="SMART" id="SM01191">
    <property type="entry name" value="ENT"/>
    <property type="match status" value="1"/>
</dbReference>
<evidence type="ECO:0000256" key="3">
    <source>
        <dbReference type="SAM" id="MobiDB-lite"/>
    </source>
</evidence>
<proteinExistence type="predicted"/>
<dbReference type="InterPro" id="IPR033482">
    <property type="entry name" value="EMSY"/>
</dbReference>
<name>A0A7R9NYL7_9NEOP</name>
<dbReference type="SUPFAM" id="SSF158639">
    <property type="entry name" value="ENT-like"/>
    <property type="match status" value="1"/>
</dbReference>
<dbReference type="AlphaFoldDB" id="A0A7R9NYL7"/>
<dbReference type="GO" id="GO:0006355">
    <property type="term" value="P:regulation of DNA-templated transcription"/>
    <property type="evidence" value="ECO:0007669"/>
    <property type="project" value="InterPro"/>
</dbReference>